<accession>A0A840I2E2</accession>
<dbReference type="EC" id="3.6.1.55" evidence="5"/>
<dbReference type="Gene3D" id="3.90.79.10">
    <property type="entry name" value="Nucleoside Triphosphate Pyrophosphohydrolase"/>
    <property type="match status" value="1"/>
</dbReference>
<comment type="cofactor">
    <cofactor evidence="1">
        <name>Mg(2+)</name>
        <dbReference type="ChEBI" id="CHEBI:18420"/>
    </cofactor>
</comment>
<gene>
    <name evidence="5" type="ORF">GGQ59_000962</name>
</gene>
<evidence type="ECO:0000313" key="5">
    <source>
        <dbReference type="EMBL" id="MBB4658462.1"/>
    </source>
</evidence>
<dbReference type="RefSeq" id="WP_183816307.1">
    <property type="nucleotide sequence ID" value="NZ_JACHOB010000001.1"/>
</dbReference>
<keyword evidence="2 3" id="KW-0378">Hydrolase</keyword>
<evidence type="ECO:0000256" key="1">
    <source>
        <dbReference type="ARBA" id="ARBA00001946"/>
    </source>
</evidence>
<protein>
    <submittedName>
        <fullName evidence="5">8-oxo-dGTP diphosphatase</fullName>
        <ecNumber evidence="5">3.6.1.55</ecNumber>
    </submittedName>
</protein>
<sequence>MADPLKPILSAGAVVFRGDRVLLIRRGRPPFLGHWSIPGGKVDHGEPLREAVLREVLEETGVTARVVGLIDAFEALPASSDEAHFVMIDFVCEHVSGEPIPGDDADDAAFLSIPEALSRIAWDKTRLAVQGALAFRRANAPALSGRVE</sequence>
<dbReference type="InterPro" id="IPR015797">
    <property type="entry name" value="NUDIX_hydrolase-like_dom_sf"/>
</dbReference>
<dbReference type="Pfam" id="PF00293">
    <property type="entry name" value="NUDIX"/>
    <property type="match status" value="1"/>
</dbReference>
<comment type="similarity">
    <text evidence="3">Belongs to the Nudix hydrolase family.</text>
</comment>
<keyword evidence="6" id="KW-1185">Reference proteome</keyword>
<proteinExistence type="inferred from homology"/>
<name>A0A840I2E2_9PROT</name>
<dbReference type="GO" id="GO:0035539">
    <property type="term" value="F:8-oxo-7,8-dihydrodeoxyguanosine triphosphate pyrophosphatase activity"/>
    <property type="evidence" value="ECO:0007669"/>
    <property type="project" value="UniProtKB-EC"/>
</dbReference>
<dbReference type="InterPro" id="IPR020476">
    <property type="entry name" value="Nudix_hydrolase"/>
</dbReference>
<evidence type="ECO:0000259" key="4">
    <source>
        <dbReference type="PROSITE" id="PS51462"/>
    </source>
</evidence>
<evidence type="ECO:0000313" key="6">
    <source>
        <dbReference type="Proteomes" id="UP000563524"/>
    </source>
</evidence>
<dbReference type="EMBL" id="JACHOB010000001">
    <property type="protein sequence ID" value="MBB4658462.1"/>
    <property type="molecule type" value="Genomic_DNA"/>
</dbReference>
<dbReference type="PRINTS" id="PR00502">
    <property type="entry name" value="NUDIXFAMILY"/>
</dbReference>
<dbReference type="PANTHER" id="PTHR43736:SF1">
    <property type="entry name" value="DIHYDRONEOPTERIN TRIPHOSPHATE DIPHOSPHATASE"/>
    <property type="match status" value="1"/>
</dbReference>
<dbReference type="CDD" id="cd04673">
    <property type="entry name" value="NUDIX_ADPRase"/>
    <property type="match status" value="1"/>
</dbReference>
<dbReference type="PANTHER" id="PTHR43736">
    <property type="entry name" value="ADP-RIBOSE PYROPHOSPHATASE"/>
    <property type="match status" value="1"/>
</dbReference>
<dbReference type="InterPro" id="IPR000086">
    <property type="entry name" value="NUDIX_hydrolase_dom"/>
</dbReference>
<dbReference type="PROSITE" id="PS51462">
    <property type="entry name" value="NUDIX"/>
    <property type="match status" value="1"/>
</dbReference>
<evidence type="ECO:0000256" key="2">
    <source>
        <dbReference type="ARBA" id="ARBA00022801"/>
    </source>
</evidence>
<dbReference type="SUPFAM" id="SSF55811">
    <property type="entry name" value="Nudix"/>
    <property type="match status" value="1"/>
</dbReference>
<evidence type="ECO:0000256" key="3">
    <source>
        <dbReference type="RuleBase" id="RU003476"/>
    </source>
</evidence>
<organism evidence="5 6">
    <name type="scientific">Parvularcula dongshanensis</name>
    <dbReference type="NCBI Taxonomy" id="1173995"/>
    <lineage>
        <taxon>Bacteria</taxon>
        <taxon>Pseudomonadati</taxon>
        <taxon>Pseudomonadota</taxon>
        <taxon>Alphaproteobacteria</taxon>
        <taxon>Parvularculales</taxon>
        <taxon>Parvularculaceae</taxon>
        <taxon>Parvularcula</taxon>
    </lineage>
</organism>
<dbReference type="AlphaFoldDB" id="A0A840I2E2"/>
<dbReference type="InterPro" id="IPR020084">
    <property type="entry name" value="NUDIX_hydrolase_CS"/>
</dbReference>
<comment type="caution">
    <text evidence="5">The sequence shown here is derived from an EMBL/GenBank/DDBJ whole genome shotgun (WGS) entry which is preliminary data.</text>
</comment>
<dbReference type="PROSITE" id="PS00893">
    <property type="entry name" value="NUDIX_BOX"/>
    <property type="match status" value="1"/>
</dbReference>
<reference evidence="5 6" key="1">
    <citation type="submission" date="2020-08" db="EMBL/GenBank/DDBJ databases">
        <title>Genomic Encyclopedia of Type Strains, Phase IV (KMG-IV): sequencing the most valuable type-strain genomes for metagenomic binning, comparative biology and taxonomic classification.</title>
        <authorList>
            <person name="Goeker M."/>
        </authorList>
    </citation>
    <scope>NUCLEOTIDE SEQUENCE [LARGE SCALE GENOMIC DNA]</scope>
    <source>
        <strain evidence="5 6">DSM 102850</strain>
    </source>
</reference>
<dbReference type="Proteomes" id="UP000563524">
    <property type="component" value="Unassembled WGS sequence"/>
</dbReference>
<feature type="domain" description="Nudix hydrolase" evidence="4">
    <location>
        <begin position="6"/>
        <end position="133"/>
    </location>
</feature>